<evidence type="ECO:0000313" key="3">
    <source>
        <dbReference type="WBParaSite" id="TCONS_00004349.p1"/>
    </source>
</evidence>
<dbReference type="SUPFAM" id="SSF56436">
    <property type="entry name" value="C-type lectin-like"/>
    <property type="match status" value="1"/>
</dbReference>
<dbReference type="Gene3D" id="3.10.100.10">
    <property type="entry name" value="Mannose-Binding Protein A, subunit A"/>
    <property type="match status" value="1"/>
</dbReference>
<dbReference type="WBParaSite" id="TCONS_00004349.p1">
    <property type="protein sequence ID" value="TCONS_00004349.p1"/>
    <property type="gene ID" value="XLOC_001683"/>
</dbReference>
<dbReference type="CDD" id="cd00037">
    <property type="entry name" value="CLECT"/>
    <property type="match status" value="1"/>
</dbReference>
<accession>A0AAF5CZY5</accession>
<dbReference type="SMART" id="SM00034">
    <property type="entry name" value="CLECT"/>
    <property type="match status" value="1"/>
</dbReference>
<dbReference type="InterPro" id="IPR016186">
    <property type="entry name" value="C-type_lectin-like/link_sf"/>
</dbReference>
<feature type="domain" description="C-type lectin" evidence="1">
    <location>
        <begin position="679"/>
        <end position="792"/>
    </location>
</feature>
<dbReference type="Pfam" id="PF00059">
    <property type="entry name" value="Lectin_C"/>
    <property type="match status" value="1"/>
</dbReference>
<evidence type="ECO:0000313" key="2">
    <source>
        <dbReference type="Proteomes" id="UP000035681"/>
    </source>
</evidence>
<protein>
    <recommendedName>
        <fullName evidence="1">C-type lectin domain-containing protein</fullName>
    </recommendedName>
</protein>
<dbReference type="InterPro" id="IPR001304">
    <property type="entry name" value="C-type_lectin-like"/>
</dbReference>
<reference evidence="3" key="1">
    <citation type="submission" date="2024-02" db="UniProtKB">
        <authorList>
            <consortium name="WormBaseParasite"/>
        </authorList>
    </citation>
    <scope>IDENTIFICATION</scope>
</reference>
<proteinExistence type="predicted"/>
<dbReference type="InterPro" id="IPR016187">
    <property type="entry name" value="CTDL_fold"/>
</dbReference>
<keyword evidence="2" id="KW-1185">Reference proteome</keyword>
<organism evidence="2 3">
    <name type="scientific">Strongyloides stercoralis</name>
    <name type="common">Threadworm</name>
    <dbReference type="NCBI Taxonomy" id="6248"/>
    <lineage>
        <taxon>Eukaryota</taxon>
        <taxon>Metazoa</taxon>
        <taxon>Ecdysozoa</taxon>
        <taxon>Nematoda</taxon>
        <taxon>Chromadorea</taxon>
        <taxon>Rhabditida</taxon>
        <taxon>Tylenchina</taxon>
        <taxon>Panagrolaimomorpha</taxon>
        <taxon>Strongyloidoidea</taxon>
        <taxon>Strongyloididae</taxon>
        <taxon>Strongyloides</taxon>
    </lineage>
</organism>
<dbReference type="PROSITE" id="PS50041">
    <property type="entry name" value="C_TYPE_LECTIN_2"/>
    <property type="match status" value="1"/>
</dbReference>
<evidence type="ECO:0000259" key="1">
    <source>
        <dbReference type="PROSITE" id="PS50041"/>
    </source>
</evidence>
<name>A0AAF5CZY5_STRER</name>
<sequence>MENKSNFLFCDLIEIDLIRKKIFQKISSFNDICNLGKTCSQMDFIIKHDKIKKSFMCYEDKQIVEIKIKKKFQNDYNIYDLENIEYEKYNNSNGRIDKFKIFYGETICLKSSINCYIDDVVDDFEKNERLLFIKKLVNELNFNHKIRKRTKILTFTIDSFDNHDIILHMLSYICHNSVRRIEVPDSIFTTSKDKYDELNFNIFENLLKFHELVIYTTSSMDTYKKLLENKSIIDRILQHLAKKENITIILENLYHHQNKIKSYVEIFSEITKKYNIKLKCNVKYNCSGLFNRSCKNCLDKICTFDPIKEYVTSIKFENGNFANLLNIINNWQYFINLETLELSILNNDIKKWFEENNISIDSSLLKNCTKLQKVKLNLRSSLHEKNIIKIKEVHNNLVFLGSLMPNTVQVLELINIPDLDNDIGNLLNSFMKNIKILIMNRISFKSFDFLNNFKNLKCYVSNDNWIIEVPNTIQLLGIGHKNNERKYNHMPTNNEIINIYSKKYSKFLKSLNDQYIFFNDIKYWNIVISEPCPGSPGFLLAPNGKCIKIYHGRHGYQKVLNSCEQKRGVLSNFFTDIETYSFNLIIEKHYKKIKEQFVDRGFTCYSKNDKCTLNLDNKINVENKVKFLTNNFPCRGVMDLKSYNFYCIDMNSENDIIYACYKDTFYIKKCSNLDYEKYFDGNCYRIIENFVVTKKTAEAVCNDESGTLPIVTNYFENNVIDKLIKKIQSPFWLDFSCTSKNSSSCQWSTGEKMSINQIGNLNFENDNLCGYIEKANTWNVDNCNTQKRLICQIRNK</sequence>
<dbReference type="Proteomes" id="UP000035681">
    <property type="component" value="Unplaced"/>
</dbReference>
<dbReference type="AlphaFoldDB" id="A0AAF5CZY5"/>